<evidence type="ECO:0000313" key="2">
    <source>
        <dbReference type="Proteomes" id="UP000218887"/>
    </source>
</evidence>
<keyword evidence="2" id="KW-1185">Reference proteome</keyword>
<dbReference type="EMBL" id="NPOA01000082">
    <property type="protein sequence ID" value="PAV27571.1"/>
    <property type="molecule type" value="Genomic_DNA"/>
</dbReference>
<gene>
    <name evidence="1" type="ORF">CIL05_21595</name>
</gene>
<dbReference type="AlphaFoldDB" id="A0A2A2I6D9"/>
<proteinExistence type="predicted"/>
<dbReference type="RefSeq" id="WP_206207829.1">
    <property type="nucleotide sequence ID" value="NZ_NPOA01000082.1"/>
</dbReference>
<sequence>ITGSKSRNKVSVGEPAEGSLMNKFGARELVVPSHTITCALASVWLPQGTILLSGNDTLIYCGCVCEALVDNAALTTALDLVPQKDLPRRGGRSFSNHVFKQCLIFICAFIGTEKMFKVKYNFQQWISWFRHR</sequence>
<organism evidence="1 2">
    <name type="scientific">Virgibacillus profundi</name>
    <dbReference type="NCBI Taxonomy" id="2024555"/>
    <lineage>
        <taxon>Bacteria</taxon>
        <taxon>Bacillati</taxon>
        <taxon>Bacillota</taxon>
        <taxon>Bacilli</taxon>
        <taxon>Bacillales</taxon>
        <taxon>Bacillaceae</taxon>
        <taxon>Virgibacillus</taxon>
    </lineage>
</organism>
<evidence type="ECO:0000313" key="1">
    <source>
        <dbReference type="EMBL" id="PAV27571.1"/>
    </source>
</evidence>
<protein>
    <submittedName>
        <fullName evidence="1">Uncharacterized protein</fullName>
    </submittedName>
</protein>
<name>A0A2A2I6D9_9BACI</name>
<feature type="non-terminal residue" evidence="1">
    <location>
        <position position="1"/>
    </location>
</feature>
<reference evidence="1 2" key="1">
    <citation type="submission" date="2017-08" db="EMBL/GenBank/DDBJ databases">
        <title>Virgibacillus indicus sp. nov. and Virgibacillus profoundi sp. nov, two moderately halophilic bacteria isolated from marine sediment by using the Microfluidic Streak Plate.</title>
        <authorList>
            <person name="Xu B."/>
            <person name="Hu B."/>
            <person name="Wang J."/>
            <person name="Zhu Y."/>
            <person name="Huang L."/>
            <person name="Du W."/>
            <person name="Huang Y."/>
        </authorList>
    </citation>
    <scope>NUCLEOTIDE SEQUENCE [LARGE SCALE GENOMIC DNA]</scope>
    <source>
        <strain evidence="1 2">IO3-P3-H5</strain>
    </source>
</reference>
<accession>A0A2A2I6D9</accession>
<comment type="caution">
    <text evidence="1">The sequence shown here is derived from an EMBL/GenBank/DDBJ whole genome shotgun (WGS) entry which is preliminary data.</text>
</comment>
<dbReference type="Proteomes" id="UP000218887">
    <property type="component" value="Unassembled WGS sequence"/>
</dbReference>